<dbReference type="PANTHER" id="PTHR11655">
    <property type="entry name" value="60S/50S RIBOSOMAL PROTEIN L6/L9"/>
    <property type="match status" value="1"/>
</dbReference>
<keyword evidence="3 4" id="KW-0687">Ribonucleoprotein</keyword>
<protein>
    <recommendedName>
        <fullName evidence="4">Large ribosomal subunit protein uL6</fullName>
    </recommendedName>
</protein>
<dbReference type="GO" id="GO:0002181">
    <property type="term" value="P:cytoplasmic translation"/>
    <property type="evidence" value="ECO:0007669"/>
    <property type="project" value="TreeGrafter"/>
</dbReference>
<dbReference type="NCBIfam" id="TIGR03654">
    <property type="entry name" value="L6_bact"/>
    <property type="match status" value="1"/>
</dbReference>
<dbReference type="InterPro" id="IPR036789">
    <property type="entry name" value="Ribosomal_uL6-like_a/b-dom_sf"/>
</dbReference>
<accession>A0A2M6WEM2</accession>
<comment type="caution">
    <text evidence="8">The sequence shown here is derived from an EMBL/GenBank/DDBJ whole genome shotgun (WGS) entry which is preliminary data.</text>
</comment>
<comment type="similarity">
    <text evidence="1 4 5">Belongs to the universal ribosomal protein uL6 family.</text>
</comment>
<evidence type="ECO:0000256" key="3">
    <source>
        <dbReference type="ARBA" id="ARBA00023274"/>
    </source>
</evidence>
<dbReference type="Pfam" id="PF00347">
    <property type="entry name" value="Ribosomal_L6"/>
    <property type="match status" value="2"/>
</dbReference>
<evidence type="ECO:0000256" key="1">
    <source>
        <dbReference type="ARBA" id="ARBA00009356"/>
    </source>
</evidence>
<evidence type="ECO:0000256" key="6">
    <source>
        <dbReference type="RuleBase" id="RU003870"/>
    </source>
</evidence>
<evidence type="ECO:0000256" key="5">
    <source>
        <dbReference type="RuleBase" id="RU003869"/>
    </source>
</evidence>
<keyword evidence="2 4" id="KW-0689">Ribosomal protein</keyword>
<dbReference type="InterPro" id="IPR020040">
    <property type="entry name" value="Ribosomal_uL6_a/b-dom"/>
</dbReference>
<dbReference type="PANTHER" id="PTHR11655:SF14">
    <property type="entry name" value="LARGE RIBOSOMAL SUBUNIT PROTEIN UL6M"/>
    <property type="match status" value="1"/>
</dbReference>
<comment type="function">
    <text evidence="4 6">This protein binds to the 23S rRNA, and is important in its secondary structure. It is located near the subunit interface in the base of the L7/L12 stalk, and near the tRNA binding site of the peptidyltransferase center.</text>
</comment>
<dbReference type="InterPro" id="IPR002358">
    <property type="entry name" value="Ribosomal_uL6_CS"/>
</dbReference>
<keyword evidence="4 6" id="KW-0699">rRNA-binding</keyword>
<dbReference type="PROSITE" id="PS00525">
    <property type="entry name" value="RIBOSOMAL_L6_1"/>
    <property type="match status" value="1"/>
</dbReference>
<dbReference type="Gene3D" id="3.90.930.12">
    <property type="entry name" value="Ribosomal protein L6, alpha-beta domain"/>
    <property type="match status" value="2"/>
</dbReference>
<gene>
    <name evidence="4" type="primary">rplF</name>
    <name evidence="8" type="ORF">COU17_01655</name>
</gene>
<sequence length="178" mass="18819">MSRIGKLPISIPAGTTVSVDASAISVKGPKGELSRPLSRHITVSIDGDSIVVTPNGNSQMAQALWGTYASHIGNMVTGVNEPFTKHLSVEGVGYKVDLQGSDLVLNVGYSHPVKMPVPKDLTVAVEKNAITISGADKEAVGQFAAEVRAVRKPEPYKGKGIRYSDEIVRRKQGKKGAA</sequence>
<keyword evidence="4 6" id="KW-0694">RNA-binding</keyword>
<dbReference type="AlphaFoldDB" id="A0A2M6WEM2"/>
<dbReference type="Proteomes" id="UP000228809">
    <property type="component" value="Unassembled WGS sequence"/>
</dbReference>
<dbReference type="GO" id="GO:0003735">
    <property type="term" value="F:structural constituent of ribosome"/>
    <property type="evidence" value="ECO:0007669"/>
    <property type="project" value="UniProtKB-UniRule"/>
</dbReference>
<reference evidence="9" key="1">
    <citation type="submission" date="2017-09" db="EMBL/GenBank/DDBJ databases">
        <title>Depth-based differentiation of microbial function through sediment-hosted aquifers and enrichment of novel symbionts in the deep terrestrial subsurface.</title>
        <authorList>
            <person name="Probst A.J."/>
            <person name="Ladd B."/>
            <person name="Jarett J.K."/>
            <person name="Geller-Mcgrath D.E."/>
            <person name="Sieber C.M.K."/>
            <person name="Emerson J.B."/>
            <person name="Anantharaman K."/>
            <person name="Thomas B.C."/>
            <person name="Malmstrom R."/>
            <person name="Stieglmeier M."/>
            <person name="Klingl A."/>
            <person name="Woyke T."/>
            <person name="Ryan C.M."/>
            <person name="Banfield J.F."/>
        </authorList>
    </citation>
    <scope>NUCLEOTIDE SEQUENCE [LARGE SCALE GENOMIC DNA]</scope>
</reference>
<name>A0A2M6WEM2_9BACT</name>
<dbReference type="GO" id="GO:0019843">
    <property type="term" value="F:rRNA binding"/>
    <property type="evidence" value="ECO:0007669"/>
    <property type="project" value="UniProtKB-UniRule"/>
</dbReference>
<evidence type="ECO:0000313" key="8">
    <source>
        <dbReference type="EMBL" id="PIT91195.1"/>
    </source>
</evidence>
<dbReference type="EMBL" id="PFBJ01000007">
    <property type="protein sequence ID" value="PIT91195.1"/>
    <property type="molecule type" value="Genomic_DNA"/>
</dbReference>
<dbReference type="HAMAP" id="MF_01365_B">
    <property type="entry name" value="Ribosomal_uL6_B"/>
    <property type="match status" value="1"/>
</dbReference>
<organism evidence="8 9">
    <name type="scientific">Candidatus Kaiserbacteria bacterium CG10_big_fil_rev_8_21_14_0_10_49_17</name>
    <dbReference type="NCBI Taxonomy" id="1974609"/>
    <lineage>
        <taxon>Bacteria</taxon>
        <taxon>Candidatus Kaiseribacteriota</taxon>
    </lineage>
</organism>
<dbReference type="InterPro" id="IPR019906">
    <property type="entry name" value="Ribosomal_uL6_bac-type"/>
</dbReference>
<dbReference type="SUPFAM" id="SSF56053">
    <property type="entry name" value="Ribosomal protein L6"/>
    <property type="match status" value="2"/>
</dbReference>
<dbReference type="GO" id="GO:0022625">
    <property type="term" value="C:cytosolic large ribosomal subunit"/>
    <property type="evidence" value="ECO:0007669"/>
    <property type="project" value="UniProtKB-UniRule"/>
</dbReference>
<feature type="domain" description="Large ribosomal subunit protein uL6 alpha-beta" evidence="7">
    <location>
        <begin position="91"/>
        <end position="163"/>
    </location>
</feature>
<feature type="domain" description="Large ribosomal subunit protein uL6 alpha-beta" evidence="7">
    <location>
        <begin position="11"/>
        <end position="81"/>
    </location>
</feature>
<dbReference type="PIRSF" id="PIRSF002162">
    <property type="entry name" value="Ribosomal_L6"/>
    <property type="match status" value="1"/>
</dbReference>
<evidence type="ECO:0000256" key="4">
    <source>
        <dbReference type="HAMAP-Rule" id="MF_01365"/>
    </source>
</evidence>
<evidence type="ECO:0000256" key="2">
    <source>
        <dbReference type="ARBA" id="ARBA00022980"/>
    </source>
</evidence>
<comment type="subunit">
    <text evidence="4">Part of the 50S ribosomal subunit.</text>
</comment>
<dbReference type="FunFam" id="3.90.930.12:FF:000001">
    <property type="entry name" value="50S ribosomal protein L6"/>
    <property type="match status" value="1"/>
</dbReference>
<dbReference type="InterPro" id="IPR000702">
    <property type="entry name" value="Ribosomal_uL6-like"/>
</dbReference>
<proteinExistence type="inferred from homology"/>
<dbReference type="PRINTS" id="PR00059">
    <property type="entry name" value="RIBOSOMALL6"/>
</dbReference>
<evidence type="ECO:0000259" key="7">
    <source>
        <dbReference type="Pfam" id="PF00347"/>
    </source>
</evidence>
<evidence type="ECO:0000313" key="9">
    <source>
        <dbReference type="Proteomes" id="UP000228809"/>
    </source>
</evidence>